<keyword evidence="6 12" id="KW-1133">Transmembrane helix</keyword>
<keyword evidence="4" id="KW-0479">Metal-binding</keyword>
<keyword evidence="10 12" id="KW-0472">Membrane</keyword>
<gene>
    <name evidence="14" type="ORF">DAEQUDRAFT_718013</name>
</gene>
<keyword evidence="15" id="KW-1185">Reference proteome</keyword>
<evidence type="ECO:0000256" key="1">
    <source>
        <dbReference type="ARBA" id="ARBA00004141"/>
    </source>
</evidence>
<dbReference type="PROSITE" id="PS51384">
    <property type="entry name" value="FAD_FR"/>
    <property type="match status" value="1"/>
</dbReference>
<sequence length="602" mass="68854">MANNWKRASSLDFSDGKMPPLSQHPDMANPFADNGLEPTHLQRNKSERRRLQPLQRTTTNGTVPATPYRPTGWMERFNVWMINEGGKRLFFTFFILLHVFVILFGAFYYGTSDDLVGDRATFGVTYPIARGAALVLHVEVAFILLPICRNFISLVRRTPLNHYIPFDKNITFHKSVGWGICFFSFVHIAAHMVNFTELAFADPLATTPGERFVVFLIANFTTGPGVTGWIMTAALGVMAWYAREKPRRANFERFWYSHHLFLVFFLNWQLHGMFCMIQPDREPFCSWNTIGVFWRYWLVGGCIFTFERILREVRSRHRTYISKVIQHPSNVLELQIKKEKTVTRAGQYIFLSCPEISYFQWHPFTLTSAPEEDYISVHIRIVGDFTKALAAAVGADFNEKKGDNGALVNAPVNRVLPRVMVDGPFGSASEDFLSYETVLLVGAGIGVTPFASILKSIWYRMNNLNQSKPTRLSKVYFTWVIRDFGSAEWFHSLLQAIEEQDTQNRIEINIYLTAKIKEDDMNNIIVQDVGAEKDAITSLRAPTHYGRPNWDRVFSSIAEKHPETDVGVFFCGPGALSKQLHICSNKYSTPEGTKFFFGKENF</sequence>
<evidence type="ECO:0000256" key="11">
    <source>
        <dbReference type="SAM" id="MobiDB-lite"/>
    </source>
</evidence>
<dbReference type="Pfam" id="PF01794">
    <property type="entry name" value="Ferric_reduct"/>
    <property type="match status" value="1"/>
</dbReference>
<dbReference type="InterPro" id="IPR013121">
    <property type="entry name" value="Fe_red_NAD-bd_6"/>
</dbReference>
<feature type="transmembrane region" description="Helical" evidence="12">
    <location>
        <begin position="254"/>
        <end position="274"/>
    </location>
</feature>
<evidence type="ECO:0000256" key="4">
    <source>
        <dbReference type="ARBA" id="ARBA00022723"/>
    </source>
</evidence>
<dbReference type="SFLD" id="SFLDG01169">
    <property type="entry name" value="NADPH_oxidase_subgroup_(NOX)"/>
    <property type="match status" value="1"/>
</dbReference>
<evidence type="ECO:0000313" key="15">
    <source>
        <dbReference type="Proteomes" id="UP000076727"/>
    </source>
</evidence>
<reference evidence="14 15" key="1">
    <citation type="journal article" date="2016" name="Mol. Biol. Evol.">
        <title>Comparative Genomics of Early-Diverging Mushroom-Forming Fungi Provides Insights into the Origins of Lignocellulose Decay Capabilities.</title>
        <authorList>
            <person name="Nagy L.G."/>
            <person name="Riley R."/>
            <person name="Tritt A."/>
            <person name="Adam C."/>
            <person name="Daum C."/>
            <person name="Floudas D."/>
            <person name="Sun H."/>
            <person name="Yadav J.S."/>
            <person name="Pangilinan J."/>
            <person name="Larsson K.H."/>
            <person name="Matsuura K."/>
            <person name="Barry K."/>
            <person name="Labutti K."/>
            <person name="Kuo R."/>
            <person name="Ohm R.A."/>
            <person name="Bhattacharya S.S."/>
            <person name="Shirouzu T."/>
            <person name="Yoshinaga Y."/>
            <person name="Martin F.M."/>
            <person name="Grigoriev I.V."/>
            <person name="Hibbett D.S."/>
        </authorList>
    </citation>
    <scope>NUCLEOTIDE SEQUENCE [LARGE SCALE GENOMIC DNA]</scope>
    <source>
        <strain evidence="14 15">L-15889</strain>
    </source>
</reference>
<keyword evidence="9" id="KW-0813">Transport</keyword>
<evidence type="ECO:0000313" key="14">
    <source>
        <dbReference type="EMBL" id="KZT64468.1"/>
    </source>
</evidence>
<feature type="transmembrane region" description="Helical" evidence="12">
    <location>
        <begin position="176"/>
        <end position="193"/>
    </location>
</feature>
<dbReference type="EMBL" id="KV429128">
    <property type="protein sequence ID" value="KZT64468.1"/>
    <property type="molecule type" value="Genomic_DNA"/>
</dbReference>
<dbReference type="GO" id="GO:0046872">
    <property type="term" value="F:metal ion binding"/>
    <property type="evidence" value="ECO:0007669"/>
    <property type="project" value="UniProtKB-KW"/>
</dbReference>
<feature type="domain" description="FAD-binding FR-type" evidence="13">
    <location>
        <begin position="314"/>
        <end position="431"/>
    </location>
</feature>
<evidence type="ECO:0000256" key="8">
    <source>
        <dbReference type="ARBA" id="ARBA00023004"/>
    </source>
</evidence>
<dbReference type="InterPro" id="IPR050369">
    <property type="entry name" value="RBOH/FRE"/>
</dbReference>
<dbReference type="SFLD" id="SFLDS00052">
    <property type="entry name" value="Ferric_Reductase_Domain"/>
    <property type="match status" value="1"/>
</dbReference>
<keyword evidence="8" id="KW-0408">Iron</keyword>
<evidence type="ECO:0000256" key="5">
    <source>
        <dbReference type="ARBA" id="ARBA00022982"/>
    </source>
</evidence>
<evidence type="ECO:0000256" key="9">
    <source>
        <dbReference type="ARBA" id="ARBA00023065"/>
    </source>
</evidence>
<keyword evidence="5" id="KW-0249">Electron transport</keyword>
<dbReference type="Gene3D" id="2.40.30.10">
    <property type="entry name" value="Translation factors"/>
    <property type="match status" value="1"/>
</dbReference>
<dbReference type="PRINTS" id="PR00466">
    <property type="entry name" value="GP91PHOX"/>
</dbReference>
<evidence type="ECO:0000256" key="6">
    <source>
        <dbReference type="ARBA" id="ARBA00022989"/>
    </source>
</evidence>
<dbReference type="Pfam" id="PF08030">
    <property type="entry name" value="NAD_binding_6"/>
    <property type="match status" value="1"/>
</dbReference>
<keyword evidence="3 12" id="KW-0812">Transmembrane</keyword>
<evidence type="ECO:0000256" key="7">
    <source>
        <dbReference type="ARBA" id="ARBA00023002"/>
    </source>
</evidence>
<feature type="transmembrane region" description="Helical" evidence="12">
    <location>
        <begin position="89"/>
        <end position="111"/>
    </location>
</feature>
<dbReference type="InterPro" id="IPR017927">
    <property type="entry name" value="FAD-bd_FR_type"/>
</dbReference>
<name>A0A165LIQ4_9APHY</name>
<feature type="transmembrane region" description="Helical" evidence="12">
    <location>
        <begin position="131"/>
        <end position="155"/>
    </location>
</feature>
<dbReference type="Gene3D" id="3.40.50.80">
    <property type="entry name" value="Nucleotide-binding domain of ferredoxin-NADP reductase (FNR) module"/>
    <property type="match status" value="1"/>
</dbReference>
<dbReference type="InterPro" id="IPR039261">
    <property type="entry name" value="FNR_nucleotide-bd"/>
</dbReference>
<dbReference type="STRING" id="1314783.A0A165LIQ4"/>
<dbReference type="CDD" id="cd06186">
    <property type="entry name" value="NOX_Duox_like_FAD_NADP"/>
    <property type="match status" value="1"/>
</dbReference>
<evidence type="ECO:0000256" key="2">
    <source>
        <dbReference type="ARBA" id="ARBA00022617"/>
    </source>
</evidence>
<dbReference type="SUPFAM" id="SSF52343">
    <property type="entry name" value="Ferredoxin reductase-like, C-terminal NADP-linked domain"/>
    <property type="match status" value="1"/>
</dbReference>
<evidence type="ECO:0000259" key="13">
    <source>
        <dbReference type="PROSITE" id="PS51384"/>
    </source>
</evidence>
<proteinExistence type="predicted"/>
<dbReference type="InterPro" id="IPR013130">
    <property type="entry name" value="Fe3_Rdtase_TM_dom"/>
</dbReference>
<dbReference type="PANTHER" id="PTHR11972">
    <property type="entry name" value="NADPH OXIDASE"/>
    <property type="match status" value="1"/>
</dbReference>
<dbReference type="FunFam" id="3.40.50.80:FF:000004">
    <property type="entry name" value="NADPH oxidase isoform 2"/>
    <property type="match status" value="1"/>
</dbReference>
<organism evidence="14 15">
    <name type="scientific">Daedalea quercina L-15889</name>
    <dbReference type="NCBI Taxonomy" id="1314783"/>
    <lineage>
        <taxon>Eukaryota</taxon>
        <taxon>Fungi</taxon>
        <taxon>Dikarya</taxon>
        <taxon>Basidiomycota</taxon>
        <taxon>Agaricomycotina</taxon>
        <taxon>Agaricomycetes</taxon>
        <taxon>Polyporales</taxon>
        <taxon>Fomitopsis</taxon>
    </lineage>
</organism>
<keyword evidence="9" id="KW-0406">Ion transport</keyword>
<evidence type="ECO:0000256" key="12">
    <source>
        <dbReference type="SAM" id="Phobius"/>
    </source>
</evidence>
<dbReference type="SFLD" id="SFLDG01168">
    <property type="entry name" value="Ferric_reductase_subgroup_(FRE"/>
    <property type="match status" value="1"/>
</dbReference>
<dbReference type="GO" id="GO:0043020">
    <property type="term" value="C:NADPH oxidase complex"/>
    <property type="evidence" value="ECO:0007669"/>
    <property type="project" value="TreeGrafter"/>
</dbReference>
<evidence type="ECO:0000256" key="10">
    <source>
        <dbReference type="ARBA" id="ARBA00023136"/>
    </source>
</evidence>
<dbReference type="SUPFAM" id="SSF63380">
    <property type="entry name" value="Riboflavin synthase domain-like"/>
    <property type="match status" value="1"/>
</dbReference>
<comment type="subcellular location">
    <subcellularLocation>
        <location evidence="1">Membrane</location>
        <topology evidence="1">Multi-pass membrane protein</topology>
    </subcellularLocation>
</comment>
<dbReference type="GO" id="GO:0042554">
    <property type="term" value="P:superoxide anion generation"/>
    <property type="evidence" value="ECO:0007669"/>
    <property type="project" value="TreeGrafter"/>
</dbReference>
<keyword evidence="7" id="KW-0560">Oxidoreductase</keyword>
<dbReference type="AlphaFoldDB" id="A0A165LIQ4"/>
<accession>A0A165LIQ4</accession>
<dbReference type="GO" id="GO:0006811">
    <property type="term" value="P:monoatomic ion transport"/>
    <property type="evidence" value="ECO:0007669"/>
    <property type="project" value="UniProtKB-KW"/>
</dbReference>
<keyword evidence="2" id="KW-0349">Heme</keyword>
<dbReference type="GO" id="GO:0016175">
    <property type="term" value="F:superoxide-generating NAD(P)H oxidase activity"/>
    <property type="evidence" value="ECO:0007669"/>
    <property type="project" value="TreeGrafter"/>
</dbReference>
<protein>
    <submittedName>
        <fullName evidence="14">NADPH oxidase isoform 2</fullName>
    </submittedName>
</protein>
<dbReference type="InterPro" id="IPR000778">
    <property type="entry name" value="Cyt_b245_heavy_chain"/>
</dbReference>
<dbReference type="PANTHER" id="PTHR11972:SF153">
    <property type="entry name" value="SUPEROXIDE-GENERATING NADPH OXIDASE HEAVY CHAIN SUBUNIT A"/>
    <property type="match status" value="1"/>
</dbReference>
<feature type="transmembrane region" description="Helical" evidence="12">
    <location>
        <begin position="213"/>
        <end position="242"/>
    </location>
</feature>
<feature type="transmembrane region" description="Helical" evidence="12">
    <location>
        <begin position="294"/>
        <end position="310"/>
    </location>
</feature>
<feature type="region of interest" description="Disordered" evidence="11">
    <location>
        <begin position="1"/>
        <end position="67"/>
    </location>
</feature>
<dbReference type="InterPro" id="IPR013112">
    <property type="entry name" value="FAD-bd_8"/>
</dbReference>
<dbReference type="GO" id="GO:0006952">
    <property type="term" value="P:defense response"/>
    <property type="evidence" value="ECO:0007669"/>
    <property type="project" value="TreeGrafter"/>
</dbReference>
<dbReference type="Pfam" id="PF08022">
    <property type="entry name" value="FAD_binding_8"/>
    <property type="match status" value="1"/>
</dbReference>
<dbReference type="Proteomes" id="UP000076727">
    <property type="component" value="Unassembled WGS sequence"/>
</dbReference>
<dbReference type="OrthoDB" id="167398at2759"/>
<evidence type="ECO:0000256" key="3">
    <source>
        <dbReference type="ARBA" id="ARBA00022692"/>
    </source>
</evidence>
<dbReference type="InterPro" id="IPR017938">
    <property type="entry name" value="Riboflavin_synthase-like_b-brl"/>
</dbReference>